<dbReference type="PANTHER" id="PTHR31286:SF60">
    <property type="entry name" value="PROTEIN, PUTATIVE-RELATED"/>
    <property type="match status" value="1"/>
</dbReference>
<evidence type="ECO:0000313" key="3">
    <source>
        <dbReference type="Proteomes" id="UP000007800"/>
    </source>
</evidence>
<dbReference type="GeneID" id="9047201"/>
<sequence>MHLPQEYWRKQTLFEISSGVGTPLIIDDAIKSRLSGIYARILVDIDMSGHSIQQCKKIGSKQDQKDREFGKQKQQLKHPQIAKKQIGNSTSK</sequence>
<keyword evidence="3" id="KW-1185">Reference proteome</keyword>
<accession>C5LLM5</accession>
<dbReference type="RefSeq" id="XP_002769650.1">
    <property type="nucleotide sequence ID" value="XM_002769604.1"/>
</dbReference>
<feature type="compositionally biased region" description="Basic and acidic residues" evidence="1">
    <location>
        <begin position="60"/>
        <end position="71"/>
    </location>
</feature>
<gene>
    <name evidence="2" type="ORF">Pmar_PMAR016934</name>
</gene>
<dbReference type="AlphaFoldDB" id="C5LLM5"/>
<dbReference type="EMBL" id="GG683274">
    <property type="protein sequence ID" value="EER02368.1"/>
    <property type="molecule type" value="Genomic_DNA"/>
</dbReference>
<dbReference type="InParanoid" id="C5LLM5"/>
<dbReference type="Proteomes" id="UP000007800">
    <property type="component" value="Unassembled WGS sequence"/>
</dbReference>
<name>C5LLM5_PERM5</name>
<dbReference type="OrthoDB" id="1924068at2759"/>
<evidence type="ECO:0000256" key="1">
    <source>
        <dbReference type="SAM" id="MobiDB-lite"/>
    </source>
</evidence>
<organism evidence="3">
    <name type="scientific">Perkinsus marinus (strain ATCC 50983 / TXsc)</name>
    <dbReference type="NCBI Taxonomy" id="423536"/>
    <lineage>
        <taxon>Eukaryota</taxon>
        <taxon>Sar</taxon>
        <taxon>Alveolata</taxon>
        <taxon>Perkinsozoa</taxon>
        <taxon>Perkinsea</taxon>
        <taxon>Perkinsida</taxon>
        <taxon>Perkinsidae</taxon>
        <taxon>Perkinsus</taxon>
    </lineage>
</organism>
<protein>
    <submittedName>
        <fullName evidence="2">Uncharacterized protein</fullName>
    </submittedName>
</protein>
<dbReference type="InterPro" id="IPR040256">
    <property type="entry name" value="At4g02000-like"/>
</dbReference>
<reference evidence="2 3" key="1">
    <citation type="submission" date="2008-07" db="EMBL/GenBank/DDBJ databases">
        <authorList>
            <person name="El-Sayed N."/>
            <person name="Caler E."/>
            <person name="Inman J."/>
            <person name="Amedeo P."/>
            <person name="Hass B."/>
            <person name="Wortman J."/>
        </authorList>
    </citation>
    <scope>NUCLEOTIDE SEQUENCE [LARGE SCALE GENOMIC DNA]</scope>
    <source>
        <strain evidence="3">ATCC 50983 / TXsc</strain>
    </source>
</reference>
<evidence type="ECO:0000313" key="2">
    <source>
        <dbReference type="EMBL" id="EER02368.1"/>
    </source>
</evidence>
<dbReference type="PANTHER" id="PTHR31286">
    <property type="entry name" value="GLYCINE-RICH CELL WALL STRUCTURAL PROTEIN 1.8-LIKE"/>
    <property type="match status" value="1"/>
</dbReference>
<proteinExistence type="predicted"/>
<feature type="region of interest" description="Disordered" evidence="1">
    <location>
        <begin position="56"/>
        <end position="92"/>
    </location>
</feature>